<feature type="transmembrane region" description="Helical" evidence="7">
    <location>
        <begin position="226"/>
        <end position="245"/>
    </location>
</feature>
<keyword evidence="6" id="KW-0012">Acyltransferase</keyword>
<dbReference type="InterPro" id="IPR004299">
    <property type="entry name" value="MBOAT_fam"/>
</dbReference>
<dbReference type="GO" id="GO:0030258">
    <property type="term" value="P:lipid modification"/>
    <property type="evidence" value="ECO:0007669"/>
    <property type="project" value="TreeGrafter"/>
</dbReference>
<evidence type="ECO:0000313" key="8">
    <source>
        <dbReference type="EMBL" id="KNC55783.1"/>
    </source>
</evidence>
<name>A0A0L0DW84_THETB</name>
<evidence type="ECO:0000256" key="6">
    <source>
        <dbReference type="ARBA" id="ARBA00023315"/>
    </source>
</evidence>
<evidence type="ECO:0000256" key="7">
    <source>
        <dbReference type="SAM" id="Phobius"/>
    </source>
</evidence>
<evidence type="ECO:0000256" key="3">
    <source>
        <dbReference type="ARBA" id="ARBA00022692"/>
    </source>
</evidence>
<feature type="transmembrane region" description="Helical" evidence="7">
    <location>
        <begin position="39"/>
        <end position="56"/>
    </location>
</feature>
<feature type="transmembrane region" description="Helical" evidence="7">
    <location>
        <begin position="406"/>
        <end position="431"/>
    </location>
</feature>
<feature type="transmembrane region" description="Helical" evidence="7">
    <location>
        <begin position="443"/>
        <end position="460"/>
    </location>
</feature>
<keyword evidence="9" id="KW-1185">Reference proteome</keyword>
<feature type="transmembrane region" description="Helical" evidence="7">
    <location>
        <begin position="187"/>
        <end position="205"/>
    </location>
</feature>
<feature type="transmembrane region" description="Helical" evidence="7">
    <location>
        <begin position="110"/>
        <end position="129"/>
    </location>
</feature>
<dbReference type="OrthoDB" id="286734at2759"/>
<dbReference type="PANTHER" id="PTHR13906">
    <property type="entry name" value="PORCUPINE"/>
    <property type="match status" value="1"/>
</dbReference>
<dbReference type="Proteomes" id="UP000054408">
    <property type="component" value="Unassembled WGS sequence"/>
</dbReference>
<dbReference type="EMBL" id="GL349504">
    <property type="protein sequence ID" value="KNC55783.1"/>
    <property type="molecule type" value="Genomic_DNA"/>
</dbReference>
<evidence type="ECO:0000256" key="4">
    <source>
        <dbReference type="ARBA" id="ARBA00022989"/>
    </source>
</evidence>
<feature type="transmembrane region" description="Helical" evidence="7">
    <location>
        <begin position="364"/>
        <end position="385"/>
    </location>
</feature>
<dbReference type="PANTHER" id="PTHR13906:SF4">
    <property type="entry name" value="LYSOPHOSPHOLIPID ACYLTRANSFERASE 6"/>
    <property type="match status" value="1"/>
</dbReference>
<dbReference type="Pfam" id="PF03062">
    <property type="entry name" value="MBOAT"/>
    <property type="match status" value="1"/>
</dbReference>
<dbReference type="GeneID" id="25569247"/>
<dbReference type="STRING" id="461836.A0A0L0DW84"/>
<dbReference type="OMA" id="NAWVSRY"/>
<dbReference type="eggNOG" id="KOG2704">
    <property type="taxonomic scope" value="Eukaryota"/>
</dbReference>
<keyword evidence="5 7" id="KW-0472">Membrane</keyword>
<accession>A0A0L0DW84</accession>
<evidence type="ECO:0000256" key="2">
    <source>
        <dbReference type="ARBA" id="ARBA00022679"/>
    </source>
</evidence>
<dbReference type="InterPro" id="IPR049941">
    <property type="entry name" value="LPLAT_7/PORCN-like"/>
</dbReference>
<keyword evidence="3 7" id="KW-0812">Transmembrane</keyword>
<evidence type="ECO:0000256" key="1">
    <source>
        <dbReference type="ARBA" id="ARBA00004141"/>
    </source>
</evidence>
<evidence type="ECO:0000313" key="9">
    <source>
        <dbReference type="Proteomes" id="UP000054408"/>
    </source>
</evidence>
<gene>
    <name evidence="8" type="ORF">AMSG_11216</name>
</gene>
<dbReference type="GO" id="GO:0016746">
    <property type="term" value="F:acyltransferase activity"/>
    <property type="evidence" value="ECO:0007669"/>
    <property type="project" value="UniProtKB-KW"/>
</dbReference>
<keyword evidence="4 7" id="KW-1133">Transmembrane helix</keyword>
<protein>
    <submittedName>
        <fullName evidence="8">Mboat2 protein</fullName>
    </submittedName>
</protein>
<dbReference type="GO" id="GO:0016020">
    <property type="term" value="C:membrane"/>
    <property type="evidence" value="ECO:0007669"/>
    <property type="project" value="UniProtKB-SubCell"/>
</dbReference>
<keyword evidence="2" id="KW-0808">Transferase</keyword>
<dbReference type="AlphaFoldDB" id="A0A0L0DW84"/>
<comment type="subcellular location">
    <subcellularLocation>
        <location evidence="1">Membrane</location>
        <topology evidence="1">Multi-pass membrane protein</topology>
    </subcellularLocation>
</comment>
<dbReference type="RefSeq" id="XP_013752865.1">
    <property type="nucleotide sequence ID" value="XM_013897411.1"/>
</dbReference>
<sequence>MEFIEQVGKAIPSVDNPLFSALDEHLSGVSAAVGFPMDQLRYVSCLLLVYPLALIFRLLPKSLLIRQLYATILGFAMGLYVFREGMIHSFITALVTYILICTVKGKSRPIIVFIFTLGYMCLCHIYRQYTDYMGWTLDFTGPQMILTIKLSSFAYNVSDGEQLDKCDKEQKKCAVTEMPSLLEYFSFVYYFGGFLAGPSFEFSDYRAFMRRSVSAEGSPSAWVPSVTKLLLSFVFMAGVVLGGAFDTQFMSTEEYWALPLLHRLGYQWLSVTMYRYKYYFGWFLAEGGCNAAGFGFDSVKGTWDLITNVKVLEVEFAPNVRSVMANWNIGTAVWLRRYVYNRLNPDPSKGAPFYVQMLTYMTSAFWHGFYPGYYMTFSSGALMNNAARGLRKLLRPKFAGTSLKPLYDVASFLLTAVVLNYTCTPFTLLAWDASWRIWKAELFLGHVLTIGSMIVVPMLMPKKKKPVKTE</sequence>
<evidence type="ECO:0000256" key="5">
    <source>
        <dbReference type="ARBA" id="ARBA00023136"/>
    </source>
</evidence>
<organism evidence="8 9">
    <name type="scientific">Thecamonas trahens ATCC 50062</name>
    <dbReference type="NCBI Taxonomy" id="461836"/>
    <lineage>
        <taxon>Eukaryota</taxon>
        <taxon>Apusozoa</taxon>
        <taxon>Apusomonadida</taxon>
        <taxon>Apusomonadidae</taxon>
        <taxon>Thecamonas</taxon>
    </lineage>
</organism>
<reference evidence="8 9" key="1">
    <citation type="submission" date="2010-05" db="EMBL/GenBank/DDBJ databases">
        <title>The Genome Sequence of Thecamonas trahens ATCC 50062.</title>
        <authorList>
            <consortium name="The Broad Institute Genome Sequencing Platform"/>
            <person name="Russ C."/>
            <person name="Cuomo C."/>
            <person name="Shea T."/>
            <person name="Young S.K."/>
            <person name="Zeng Q."/>
            <person name="Koehrsen M."/>
            <person name="Haas B."/>
            <person name="Borodovsky M."/>
            <person name="Guigo R."/>
            <person name="Alvarado L."/>
            <person name="Berlin A."/>
            <person name="Bochicchio J."/>
            <person name="Borenstein D."/>
            <person name="Chapman S."/>
            <person name="Chen Z."/>
            <person name="Freedman E."/>
            <person name="Gellesch M."/>
            <person name="Goldberg J."/>
            <person name="Griggs A."/>
            <person name="Gujja S."/>
            <person name="Heilman E."/>
            <person name="Heiman D."/>
            <person name="Hepburn T."/>
            <person name="Howarth C."/>
            <person name="Jen D."/>
            <person name="Larson L."/>
            <person name="Mehta T."/>
            <person name="Park D."/>
            <person name="Pearson M."/>
            <person name="Roberts A."/>
            <person name="Saif S."/>
            <person name="Shenoy N."/>
            <person name="Sisk P."/>
            <person name="Stolte C."/>
            <person name="Sykes S."/>
            <person name="Thomson T."/>
            <person name="Walk T."/>
            <person name="White J."/>
            <person name="Yandava C."/>
            <person name="Burger G."/>
            <person name="Gray M.W."/>
            <person name="Holland P.W.H."/>
            <person name="King N."/>
            <person name="Lang F.B.F."/>
            <person name="Roger A.J."/>
            <person name="Ruiz-Trillo I."/>
            <person name="Lander E."/>
            <person name="Nusbaum C."/>
        </authorList>
    </citation>
    <scope>NUCLEOTIDE SEQUENCE [LARGE SCALE GENOMIC DNA]</scope>
    <source>
        <strain evidence="8 9">ATCC 50062</strain>
    </source>
</reference>
<proteinExistence type="predicted"/>